<comment type="caution">
    <text evidence="2">The sequence shown here is derived from an EMBL/GenBank/DDBJ whole genome shotgun (WGS) entry which is preliminary data.</text>
</comment>
<reference evidence="2 3" key="1">
    <citation type="submission" date="2015-05" db="EMBL/GenBank/DDBJ databases">
        <title>Draft Genome assembly of Streptomyces showdoensis.</title>
        <authorList>
            <person name="Thapa K.K."/>
            <person name="Metsa-Ketela M."/>
        </authorList>
    </citation>
    <scope>NUCLEOTIDE SEQUENCE [LARGE SCALE GENOMIC DNA]</scope>
    <source>
        <strain evidence="2 3">ATCC 15227</strain>
    </source>
</reference>
<proteinExistence type="predicted"/>
<feature type="region of interest" description="Disordered" evidence="1">
    <location>
        <begin position="1"/>
        <end position="27"/>
    </location>
</feature>
<evidence type="ECO:0000256" key="1">
    <source>
        <dbReference type="SAM" id="MobiDB-lite"/>
    </source>
</evidence>
<protein>
    <submittedName>
        <fullName evidence="2">Uncharacterized protein</fullName>
    </submittedName>
</protein>
<evidence type="ECO:0000313" key="3">
    <source>
        <dbReference type="Proteomes" id="UP000265325"/>
    </source>
</evidence>
<sequence>MVHHSHVGPAGPAGPTFAAGENEAVPIQQDDEIGQLPLRERRAAVVAPRLQVVRTGRAVTAASGA</sequence>
<keyword evidence="3" id="KW-1185">Reference proteome</keyword>
<evidence type="ECO:0000313" key="2">
    <source>
        <dbReference type="EMBL" id="KKZ71683.1"/>
    </source>
</evidence>
<accession>A0A2P2GJJ8</accession>
<dbReference type="Proteomes" id="UP000265325">
    <property type="component" value="Unassembled WGS sequence"/>
</dbReference>
<name>A0A2P2GJJ8_STREW</name>
<dbReference type="AlphaFoldDB" id="A0A2P2GJJ8"/>
<gene>
    <name evidence="2" type="ORF">VO63_22030</name>
</gene>
<dbReference type="EMBL" id="LAQS01000035">
    <property type="protein sequence ID" value="KKZ71683.1"/>
    <property type="molecule type" value="Genomic_DNA"/>
</dbReference>
<feature type="compositionally biased region" description="Low complexity" evidence="1">
    <location>
        <begin position="8"/>
        <end position="20"/>
    </location>
</feature>
<organism evidence="2 3">
    <name type="scientific">Streptomyces showdoensis</name>
    <dbReference type="NCBI Taxonomy" id="68268"/>
    <lineage>
        <taxon>Bacteria</taxon>
        <taxon>Bacillati</taxon>
        <taxon>Actinomycetota</taxon>
        <taxon>Actinomycetes</taxon>
        <taxon>Kitasatosporales</taxon>
        <taxon>Streptomycetaceae</taxon>
        <taxon>Streptomyces</taxon>
    </lineage>
</organism>